<dbReference type="PROSITE" id="PS50850">
    <property type="entry name" value="MFS"/>
    <property type="match status" value="1"/>
</dbReference>
<sequence length="236" mass="25208">MDNKNNNMVVGMSVFGSIFFIFGFATTFIITLTAPVKEIFGLSELAAQLITSAFFITYPIMSIPAGKLIDKIGYKYTVIAGLFLMALGSFIFIPAAKLPSFPIFLIATFVLATGVVLLQVAANPYVTALGPDSSASSRLNLTQALNSVATMIAPWLISVAIFKGLSFPQDTAVAADRVPLPFIVMGVFVIIVAIALFSIKLPVIKSEKATGEKKSVWKYPHVVLGGVAIFVYVGAE</sequence>
<dbReference type="InterPro" id="IPR036259">
    <property type="entry name" value="MFS_trans_sf"/>
</dbReference>
<feature type="transmembrane region" description="Helical" evidence="3">
    <location>
        <begin position="216"/>
        <end position="235"/>
    </location>
</feature>
<organism evidence="5">
    <name type="scientific">marine sediment metagenome</name>
    <dbReference type="NCBI Taxonomy" id="412755"/>
    <lineage>
        <taxon>unclassified sequences</taxon>
        <taxon>metagenomes</taxon>
        <taxon>ecological metagenomes</taxon>
    </lineage>
</organism>
<feature type="transmembrane region" description="Helical" evidence="3">
    <location>
        <begin position="143"/>
        <end position="162"/>
    </location>
</feature>
<dbReference type="InterPro" id="IPR020846">
    <property type="entry name" value="MFS_dom"/>
</dbReference>
<keyword evidence="3" id="KW-0472">Membrane</keyword>
<feature type="transmembrane region" description="Helical" evidence="3">
    <location>
        <begin position="182"/>
        <end position="204"/>
    </location>
</feature>
<keyword evidence="3" id="KW-0812">Transmembrane</keyword>
<dbReference type="Pfam" id="PF07690">
    <property type="entry name" value="MFS_1"/>
    <property type="match status" value="1"/>
</dbReference>
<feature type="non-terminal residue" evidence="5">
    <location>
        <position position="236"/>
    </location>
</feature>
<dbReference type="InterPro" id="IPR050375">
    <property type="entry name" value="MFS_TsgA-like"/>
</dbReference>
<keyword evidence="3" id="KW-1133">Transmembrane helix</keyword>
<dbReference type="GO" id="GO:0022857">
    <property type="term" value="F:transmembrane transporter activity"/>
    <property type="evidence" value="ECO:0007669"/>
    <property type="project" value="InterPro"/>
</dbReference>
<evidence type="ECO:0000256" key="3">
    <source>
        <dbReference type="SAM" id="Phobius"/>
    </source>
</evidence>
<accession>X1F1J4</accession>
<evidence type="ECO:0000259" key="4">
    <source>
        <dbReference type="PROSITE" id="PS50850"/>
    </source>
</evidence>
<gene>
    <name evidence="5" type="ORF">S01H4_52711</name>
</gene>
<dbReference type="InterPro" id="IPR011701">
    <property type="entry name" value="MFS"/>
</dbReference>
<keyword evidence="2" id="KW-1003">Cell membrane</keyword>
<evidence type="ECO:0000256" key="2">
    <source>
        <dbReference type="ARBA" id="ARBA00022475"/>
    </source>
</evidence>
<evidence type="ECO:0000256" key="1">
    <source>
        <dbReference type="ARBA" id="ARBA00004429"/>
    </source>
</evidence>
<dbReference type="PANTHER" id="PTHR43702">
    <property type="entry name" value="L-FUCOSE-PROTON SYMPORTER"/>
    <property type="match status" value="1"/>
</dbReference>
<name>X1F1J4_9ZZZZ</name>
<protein>
    <recommendedName>
        <fullName evidence="4">Major facilitator superfamily (MFS) profile domain-containing protein</fullName>
    </recommendedName>
</protein>
<reference evidence="5" key="1">
    <citation type="journal article" date="2014" name="Front. Microbiol.">
        <title>High frequency of phylogenetically diverse reductive dehalogenase-homologous genes in deep subseafloor sedimentary metagenomes.</title>
        <authorList>
            <person name="Kawai M."/>
            <person name="Futagami T."/>
            <person name="Toyoda A."/>
            <person name="Takaki Y."/>
            <person name="Nishi S."/>
            <person name="Hori S."/>
            <person name="Arai W."/>
            <person name="Tsubouchi T."/>
            <person name="Morono Y."/>
            <person name="Uchiyama I."/>
            <person name="Ito T."/>
            <person name="Fujiyama A."/>
            <person name="Inagaki F."/>
            <person name="Takami H."/>
        </authorList>
    </citation>
    <scope>NUCLEOTIDE SEQUENCE</scope>
    <source>
        <strain evidence="5">Expedition CK06-06</strain>
    </source>
</reference>
<dbReference type="PANTHER" id="PTHR43702:SF3">
    <property type="entry name" value="PROTEIN TSGA"/>
    <property type="match status" value="1"/>
</dbReference>
<feature type="transmembrane region" description="Helical" evidence="3">
    <location>
        <begin position="73"/>
        <end position="95"/>
    </location>
</feature>
<feature type="transmembrane region" description="Helical" evidence="3">
    <location>
        <begin position="101"/>
        <end position="122"/>
    </location>
</feature>
<feature type="transmembrane region" description="Helical" evidence="3">
    <location>
        <begin position="12"/>
        <end position="33"/>
    </location>
</feature>
<evidence type="ECO:0000313" key="5">
    <source>
        <dbReference type="EMBL" id="GAH14688.1"/>
    </source>
</evidence>
<dbReference type="EMBL" id="BART01030146">
    <property type="protein sequence ID" value="GAH14688.1"/>
    <property type="molecule type" value="Genomic_DNA"/>
</dbReference>
<feature type="transmembrane region" description="Helical" evidence="3">
    <location>
        <begin position="39"/>
        <end position="61"/>
    </location>
</feature>
<comment type="subcellular location">
    <subcellularLocation>
        <location evidence="1">Cell inner membrane</location>
        <topology evidence="1">Multi-pass membrane protein</topology>
    </subcellularLocation>
</comment>
<feature type="domain" description="Major facilitator superfamily (MFS) profile" evidence="4">
    <location>
        <begin position="11"/>
        <end position="236"/>
    </location>
</feature>
<comment type="caution">
    <text evidence="5">The sequence shown here is derived from an EMBL/GenBank/DDBJ whole genome shotgun (WGS) entry which is preliminary data.</text>
</comment>
<dbReference type="Gene3D" id="1.20.1250.20">
    <property type="entry name" value="MFS general substrate transporter like domains"/>
    <property type="match status" value="1"/>
</dbReference>
<dbReference type="AlphaFoldDB" id="X1F1J4"/>
<dbReference type="GO" id="GO:0005886">
    <property type="term" value="C:plasma membrane"/>
    <property type="evidence" value="ECO:0007669"/>
    <property type="project" value="UniProtKB-SubCell"/>
</dbReference>
<dbReference type="SUPFAM" id="SSF103473">
    <property type="entry name" value="MFS general substrate transporter"/>
    <property type="match status" value="1"/>
</dbReference>
<proteinExistence type="predicted"/>